<gene>
    <name evidence="2" type="ORF">Glove_340g19</name>
</gene>
<comment type="caution">
    <text evidence="2">The sequence shown here is derived from an EMBL/GenBank/DDBJ whole genome shotgun (WGS) entry which is preliminary data.</text>
</comment>
<dbReference type="OrthoDB" id="10482477at2759"/>
<protein>
    <submittedName>
        <fullName evidence="2">Uncharacterized protein</fullName>
    </submittedName>
</protein>
<proteinExistence type="predicted"/>
<dbReference type="SUPFAM" id="SSF47095">
    <property type="entry name" value="HMG-box"/>
    <property type="match status" value="1"/>
</dbReference>
<accession>A0A397HH67</accession>
<dbReference type="Proteomes" id="UP000266861">
    <property type="component" value="Unassembled WGS sequence"/>
</dbReference>
<keyword evidence="3" id="KW-1185">Reference proteome</keyword>
<feature type="region of interest" description="Disordered" evidence="1">
    <location>
        <begin position="1"/>
        <end position="29"/>
    </location>
</feature>
<sequence>MSPKISPKNPPKSQKPKKSPRPGSNIKKNRKGNAFFVFRTLLNSDNTRMEDHSITASREWKKLRKDQKRIYYEIYELVANKYTIDNNANGLPFFSLQYNPNIVKEENTELNYSRVKEIYDMLVDRKDSTSSPDTNTNQVVNYAINYDQQFISDILCLEFNSYNPYLYDLNLIDQNYSSE</sequence>
<evidence type="ECO:0000313" key="2">
    <source>
        <dbReference type="EMBL" id="RHZ62402.1"/>
    </source>
</evidence>
<reference evidence="2 3" key="1">
    <citation type="submission" date="2018-08" db="EMBL/GenBank/DDBJ databases">
        <title>Genome and evolution of the arbuscular mycorrhizal fungus Diversispora epigaea (formerly Glomus versiforme) and its bacterial endosymbionts.</title>
        <authorList>
            <person name="Sun X."/>
            <person name="Fei Z."/>
            <person name="Harrison M."/>
        </authorList>
    </citation>
    <scope>NUCLEOTIDE SEQUENCE [LARGE SCALE GENOMIC DNA]</scope>
    <source>
        <strain evidence="2 3">IT104</strain>
    </source>
</reference>
<organism evidence="2 3">
    <name type="scientific">Diversispora epigaea</name>
    <dbReference type="NCBI Taxonomy" id="1348612"/>
    <lineage>
        <taxon>Eukaryota</taxon>
        <taxon>Fungi</taxon>
        <taxon>Fungi incertae sedis</taxon>
        <taxon>Mucoromycota</taxon>
        <taxon>Glomeromycotina</taxon>
        <taxon>Glomeromycetes</taxon>
        <taxon>Diversisporales</taxon>
        <taxon>Diversisporaceae</taxon>
        <taxon>Diversispora</taxon>
    </lineage>
</organism>
<dbReference type="InterPro" id="IPR036910">
    <property type="entry name" value="HMG_box_dom_sf"/>
</dbReference>
<dbReference type="AlphaFoldDB" id="A0A397HH67"/>
<name>A0A397HH67_9GLOM</name>
<dbReference type="EMBL" id="PQFF01000310">
    <property type="protein sequence ID" value="RHZ62402.1"/>
    <property type="molecule type" value="Genomic_DNA"/>
</dbReference>
<evidence type="ECO:0000256" key="1">
    <source>
        <dbReference type="SAM" id="MobiDB-lite"/>
    </source>
</evidence>
<evidence type="ECO:0000313" key="3">
    <source>
        <dbReference type="Proteomes" id="UP000266861"/>
    </source>
</evidence>